<dbReference type="RefSeq" id="WP_345206421.1">
    <property type="nucleotide sequence ID" value="NZ_BAABHX010000005.1"/>
</dbReference>
<comment type="caution">
    <text evidence="1">The sequence shown here is derived from an EMBL/GenBank/DDBJ whole genome shotgun (WGS) entry which is preliminary data.</text>
</comment>
<keyword evidence="2" id="KW-1185">Reference proteome</keyword>
<reference evidence="2" key="1">
    <citation type="journal article" date="2019" name="Int. J. Syst. Evol. Microbiol.">
        <title>The Global Catalogue of Microorganisms (GCM) 10K type strain sequencing project: providing services to taxonomists for standard genome sequencing and annotation.</title>
        <authorList>
            <consortium name="The Broad Institute Genomics Platform"/>
            <consortium name="The Broad Institute Genome Sequencing Center for Infectious Disease"/>
            <person name="Wu L."/>
            <person name="Ma J."/>
        </authorList>
    </citation>
    <scope>NUCLEOTIDE SEQUENCE [LARGE SCALE GENOMIC DNA]</scope>
    <source>
        <strain evidence="2">JCM 18019</strain>
    </source>
</reference>
<dbReference type="Proteomes" id="UP001500353">
    <property type="component" value="Unassembled WGS sequence"/>
</dbReference>
<evidence type="ECO:0000313" key="2">
    <source>
        <dbReference type="Proteomes" id="UP001500353"/>
    </source>
</evidence>
<proteinExistence type="predicted"/>
<protein>
    <submittedName>
        <fullName evidence="1">Uncharacterized protein</fullName>
    </submittedName>
</protein>
<gene>
    <name evidence="1" type="ORF">GCM10023210_32460</name>
</gene>
<evidence type="ECO:0000313" key="1">
    <source>
        <dbReference type="EMBL" id="GAA5097402.1"/>
    </source>
</evidence>
<sequence>MFSSHLSIHYAIRFILGYRYFLKYNEVYKDSSYIAGSENFYEELKQKGVLNLALIPRNKIEENFILRRFSSFNHEPLVEALYSGYSEYFYISSERIVPVKNYRKQFLLRTEDNLYEDIYNIIKYYYDSSLIESNDSMYKHFYGSAFSHLTSKIDDNTLKIYLLMDEKKYRLMMAMFSIKGVGNMEMHNGLQGMEFLPKDENLRTYMLPELGSQFLYTIFR</sequence>
<name>A0ABP9MM25_9FLAO</name>
<accession>A0ABP9MM25</accession>
<organism evidence="1 2">
    <name type="scientific">Chryseobacterium ginsengisoli</name>
    <dbReference type="NCBI Taxonomy" id="363853"/>
    <lineage>
        <taxon>Bacteria</taxon>
        <taxon>Pseudomonadati</taxon>
        <taxon>Bacteroidota</taxon>
        <taxon>Flavobacteriia</taxon>
        <taxon>Flavobacteriales</taxon>
        <taxon>Weeksellaceae</taxon>
        <taxon>Chryseobacterium group</taxon>
        <taxon>Chryseobacterium</taxon>
    </lineage>
</organism>
<dbReference type="EMBL" id="BAABHX010000005">
    <property type="protein sequence ID" value="GAA5097402.1"/>
    <property type="molecule type" value="Genomic_DNA"/>
</dbReference>